<dbReference type="Proteomes" id="UP000320443">
    <property type="component" value="Unassembled WGS sequence"/>
</dbReference>
<protein>
    <submittedName>
        <fullName evidence="1">Uncharacterized protein</fullName>
    </submittedName>
</protein>
<comment type="caution">
    <text evidence="1">The sequence shown here is derived from an EMBL/GenBank/DDBJ whole genome shotgun (WGS) entry which is preliminary data.</text>
</comment>
<evidence type="ECO:0000313" key="2">
    <source>
        <dbReference type="Proteomes" id="UP000320443"/>
    </source>
</evidence>
<name>A0A553FUP3_9CORY</name>
<dbReference type="EMBL" id="VKDK01000013">
    <property type="protein sequence ID" value="TRX60976.1"/>
    <property type="molecule type" value="Genomic_DNA"/>
</dbReference>
<keyword evidence="2" id="KW-1185">Reference proteome</keyword>
<dbReference type="RefSeq" id="WP_144013658.1">
    <property type="nucleotide sequence ID" value="NZ_VKDK01000013.1"/>
</dbReference>
<organism evidence="1 2">
    <name type="scientific">Corynebacterium hiratae</name>
    <dbReference type="NCBI Taxonomy" id="3139423"/>
    <lineage>
        <taxon>Bacteria</taxon>
        <taxon>Bacillati</taxon>
        <taxon>Actinomycetota</taxon>
        <taxon>Actinomycetes</taxon>
        <taxon>Mycobacteriales</taxon>
        <taxon>Corynebacteriaceae</taxon>
        <taxon>Corynebacterium</taxon>
    </lineage>
</organism>
<gene>
    <name evidence="1" type="ORF">FNY97_08515</name>
</gene>
<reference evidence="1 2" key="1">
    <citation type="submission" date="2019-07" db="EMBL/GenBank/DDBJ databases">
        <title>Draft genome of C. aurimucosum strain 2274.</title>
        <authorList>
            <person name="Pacheco L.G.C."/>
            <person name="Aguiar E.R.G.R."/>
            <person name="Santos C.S."/>
            <person name="Rocha D.J.P.G."/>
            <person name="Sant'Anna L.O."/>
            <person name="Mattos-Guaraldi A.L."/>
            <person name="Santos L.S."/>
        </authorList>
    </citation>
    <scope>NUCLEOTIDE SEQUENCE [LARGE SCALE GENOMIC DNA]</scope>
    <source>
        <strain evidence="1 2">2274</strain>
    </source>
</reference>
<evidence type="ECO:0000313" key="1">
    <source>
        <dbReference type="EMBL" id="TRX60976.1"/>
    </source>
</evidence>
<dbReference type="AlphaFoldDB" id="A0A553FUP3"/>
<proteinExistence type="predicted"/>
<sequence length="61" mass="7274">MATLQEICGEYLKQARERRTGLLEAQRRGEPVNRELKYTDDFIDMLSQGFDRLNRLKENEQ</sequence>
<accession>A0A553FUP3</accession>